<evidence type="ECO:0000256" key="1">
    <source>
        <dbReference type="ARBA" id="ARBA00004167"/>
    </source>
</evidence>
<dbReference type="GO" id="GO:0016020">
    <property type="term" value="C:membrane"/>
    <property type="evidence" value="ECO:0007669"/>
    <property type="project" value="UniProtKB-SubCell"/>
</dbReference>
<gene>
    <name evidence="7" type="primary">LOC116954793</name>
</gene>
<dbReference type="RefSeq" id="XP_032831504.1">
    <property type="nucleotide sequence ID" value="XM_032975613.1"/>
</dbReference>
<name>A0AAJ7U859_PETMA</name>
<evidence type="ECO:0000256" key="4">
    <source>
        <dbReference type="ARBA" id="ARBA00023136"/>
    </source>
</evidence>
<proteinExistence type="predicted"/>
<dbReference type="PANTHER" id="PTHR28649">
    <property type="entry name" value="PROTEIN REPRIMO-RELATED"/>
    <property type="match status" value="1"/>
</dbReference>
<keyword evidence="3 5" id="KW-1133">Transmembrane helix</keyword>
<evidence type="ECO:0000256" key="2">
    <source>
        <dbReference type="ARBA" id="ARBA00022692"/>
    </source>
</evidence>
<keyword evidence="2 5" id="KW-0812">Transmembrane</keyword>
<dbReference type="InterPro" id="IPR043383">
    <property type="entry name" value="Reprimo_fam"/>
</dbReference>
<sequence>MSLAEKMNVSTISTDLLALGGQVASPWGVQVMAPTGNGGGGTGGLTSTPGVGGPVHVVRVAPFAVVCVLSMTVLFGIFFLGCNLLIKTEGILNFLMKDRRASRDVEATVTATY</sequence>
<accession>A0AAJ7U859</accession>
<dbReference type="AlphaFoldDB" id="A0AAJ7U859"/>
<evidence type="ECO:0000313" key="6">
    <source>
        <dbReference type="Proteomes" id="UP001318040"/>
    </source>
</evidence>
<evidence type="ECO:0000313" key="7">
    <source>
        <dbReference type="RefSeq" id="XP_032831504.1"/>
    </source>
</evidence>
<organism evidence="6 7">
    <name type="scientific">Petromyzon marinus</name>
    <name type="common">Sea lamprey</name>
    <dbReference type="NCBI Taxonomy" id="7757"/>
    <lineage>
        <taxon>Eukaryota</taxon>
        <taxon>Metazoa</taxon>
        <taxon>Chordata</taxon>
        <taxon>Craniata</taxon>
        <taxon>Vertebrata</taxon>
        <taxon>Cyclostomata</taxon>
        <taxon>Hyperoartia</taxon>
        <taxon>Petromyzontiformes</taxon>
        <taxon>Petromyzontidae</taxon>
        <taxon>Petromyzon</taxon>
    </lineage>
</organism>
<feature type="transmembrane region" description="Helical" evidence="5">
    <location>
        <begin position="63"/>
        <end position="86"/>
    </location>
</feature>
<keyword evidence="4 5" id="KW-0472">Membrane</keyword>
<dbReference type="KEGG" id="pmrn:116954793"/>
<evidence type="ECO:0000256" key="5">
    <source>
        <dbReference type="SAM" id="Phobius"/>
    </source>
</evidence>
<evidence type="ECO:0000256" key="3">
    <source>
        <dbReference type="ARBA" id="ARBA00022989"/>
    </source>
</evidence>
<protein>
    <submittedName>
        <fullName evidence="7">Protein reprimo B-like</fullName>
    </submittedName>
</protein>
<reference evidence="7" key="1">
    <citation type="submission" date="2025-08" db="UniProtKB">
        <authorList>
            <consortium name="RefSeq"/>
        </authorList>
    </citation>
    <scope>IDENTIFICATION</scope>
    <source>
        <tissue evidence="7">Sperm</tissue>
    </source>
</reference>
<comment type="subcellular location">
    <subcellularLocation>
        <location evidence="1">Membrane</location>
        <topology evidence="1">Single-pass membrane protein</topology>
    </subcellularLocation>
</comment>
<dbReference type="Proteomes" id="UP001318040">
    <property type="component" value="Chromosome 56"/>
</dbReference>
<keyword evidence="6" id="KW-1185">Reference proteome</keyword>